<evidence type="ECO:0008006" key="4">
    <source>
        <dbReference type="Google" id="ProtNLM"/>
    </source>
</evidence>
<organism evidence="2 3">
    <name type="scientific">Enterobacter sp. (strain 638)</name>
    <dbReference type="NCBI Taxonomy" id="399742"/>
    <lineage>
        <taxon>Bacteria</taxon>
        <taxon>Pseudomonadati</taxon>
        <taxon>Pseudomonadota</taxon>
        <taxon>Gammaproteobacteria</taxon>
        <taxon>Enterobacterales</taxon>
        <taxon>Enterobacteriaceae</taxon>
        <taxon>Enterobacter</taxon>
    </lineage>
</organism>
<sequence length="206" mass="22380">MSTNKQALKENALAATAGSWVRESGEGWEAICCDDDQGNAGFIIAEFQGKDAAANRKFVESANPATVLALLDELESAQIYAKDRDEENQDLMLTVGRLRVEREASEAELGNALCELLPSVQYMDPPDGGSVKPLEQVRRMVADYREQIQAAEERFAQLIHIISMHTVELGFGEKPITMAELIIAREGSGSDVLAAIRAVGISVKGE</sequence>
<evidence type="ECO:0000313" key="3">
    <source>
        <dbReference type="Proteomes" id="UP000000230"/>
    </source>
</evidence>
<dbReference type="Proteomes" id="UP000000230">
    <property type="component" value="Chromosome"/>
</dbReference>
<evidence type="ECO:0000313" key="2">
    <source>
        <dbReference type="EMBL" id="ABP59700.1"/>
    </source>
</evidence>
<protein>
    <recommendedName>
        <fullName evidence="4">Ead/Ea22-like family protein</fullName>
    </recommendedName>
</protein>
<dbReference type="Pfam" id="PF13935">
    <property type="entry name" value="Ead_Ea22"/>
    <property type="match status" value="1"/>
</dbReference>
<reference evidence="3" key="1">
    <citation type="journal article" date="2010" name="PLoS Genet.">
        <title>Genome sequence of the plant growth promoting endophytic bacterium Enterobacter sp. 638.</title>
        <authorList>
            <person name="Taghavi S."/>
            <person name="van der Lelie D."/>
            <person name="Hoffman A."/>
            <person name="Zhang Y.B."/>
            <person name="Walla M.D."/>
            <person name="Vangronsveld J."/>
            <person name="Newman L."/>
            <person name="Monchy S."/>
        </authorList>
    </citation>
    <scope>NUCLEOTIDE SEQUENCE [LARGE SCALE GENOMIC DNA]</scope>
    <source>
        <strain evidence="3">638</strain>
    </source>
</reference>
<evidence type="ECO:0000256" key="1">
    <source>
        <dbReference type="SAM" id="Coils"/>
    </source>
</evidence>
<proteinExistence type="predicted"/>
<gene>
    <name evidence="2" type="ordered locus">Ent638_1017</name>
</gene>
<name>A0A9J9KZF5_ENT38</name>
<dbReference type="RefSeq" id="WP_012016420.1">
    <property type="nucleotide sequence ID" value="NC_009436.1"/>
</dbReference>
<dbReference type="KEGG" id="ent:Ent638_1017"/>
<dbReference type="InterPro" id="IPR025153">
    <property type="entry name" value="Ead_Ea22"/>
</dbReference>
<accession>A0A9J9KZF5</accession>
<keyword evidence="1" id="KW-0175">Coiled coil</keyword>
<dbReference type="OrthoDB" id="6631826at2"/>
<dbReference type="AlphaFoldDB" id="A0A9J9KZF5"/>
<keyword evidence="3" id="KW-1185">Reference proteome</keyword>
<dbReference type="EMBL" id="CP000653">
    <property type="protein sequence ID" value="ABP59700.1"/>
    <property type="molecule type" value="Genomic_DNA"/>
</dbReference>
<feature type="coiled-coil region" evidence="1">
    <location>
        <begin position="134"/>
        <end position="161"/>
    </location>
</feature>